<protein>
    <submittedName>
        <fullName evidence="2">Uncharacterized protein</fullName>
    </submittedName>
</protein>
<organism evidence="2 3">
    <name type="scientific">Litoribacter ruber</name>
    <dbReference type="NCBI Taxonomy" id="702568"/>
    <lineage>
        <taxon>Bacteria</taxon>
        <taxon>Pseudomonadati</taxon>
        <taxon>Bacteroidota</taxon>
        <taxon>Cytophagia</taxon>
        <taxon>Cytophagales</taxon>
        <taxon>Cyclobacteriaceae</taxon>
        <taxon>Litoribacter</taxon>
    </lineage>
</organism>
<gene>
    <name evidence="2" type="ORF">KI659_00050</name>
</gene>
<dbReference type="EMBL" id="JAHCMY010000001">
    <property type="protein sequence ID" value="MBS9522395.1"/>
    <property type="molecule type" value="Genomic_DNA"/>
</dbReference>
<evidence type="ECO:0000313" key="2">
    <source>
        <dbReference type="EMBL" id="MBS9522395.1"/>
    </source>
</evidence>
<name>A0AAP2G2L4_9BACT</name>
<comment type="caution">
    <text evidence="2">The sequence shown here is derived from an EMBL/GenBank/DDBJ whole genome shotgun (WGS) entry which is preliminary data.</text>
</comment>
<keyword evidence="1" id="KW-0175">Coiled coil</keyword>
<dbReference type="Proteomes" id="UP001319104">
    <property type="component" value="Unassembled WGS sequence"/>
</dbReference>
<reference evidence="2 3" key="1">
    <citation type="submission" date="2021-05" db="EMBL/GenBank/DDBJ databases">
        <authorList>
            <person name="Zhang Z.D."/>
            <person name="Osman G."/>
        </authorList>
    </citation>
    <scope>NUCLEOTIDE SEQUENCE [LARGE SCALE GENOMIC DNA]</scope>
    <source>
        <strain evidence="2 3">KCTC 32217</strain>
    </source>
</reference>
<accession>A0AAP2G2L4</accession>
<evidence type="ECO:0000256" key="1">
    <source>
        <dbReference type="SAM" id="Coils"/>
    </source>
</evidence>
<proteinExistence type="predicted"/>
<dbReference type="AlphaFoldDB" id="A0AAP2G2L4"/>
<keyword evidence="3" id="KW-1185">Reference proteome</keyword>
<dbReference type="NCBIfam" id="NF041200">
    <property type="entry name" value="mob_BfmA_Nterm"/>
    <property type="match status" value="1"/>
</dbReference>
<dbReference type="RefSeq" id="WP_213943299.1">
    <property type="nucleotide sequence ID" value="NZ_JAHCMY010000001.1"/>
</dbReference>
<sequence>MENLVKNKSILIDGDHHQKAKKLADNFNVPLKKYVEDMIKYCHKNGINPSVILKDQVAEKLNNLEKLIIKSIENNQEVKSQLNSYISQQNDTIQSVKRDTSQIKGGMDSALAQRVEYLRTRNKEYFDFLKKLYEDQMAFYNFMRKEHPNFLQGKTGIIPNSYVAPLTDFLTSFKTSIEITKKLFPKNK</sequence>
<dbReference type="InterPro" id="IPR048012">
    <property type="entry name" value="BfmA-like_N"/>
</dbReference>
<feature type="coiled-coil region" evidence="1">
    <location>
        <begin position="54"/>
        <end position="81"/>
    </location>
</feature>
<evidence type="ECO:0000313" key="3">
    <source>
        <dbReference type="Proteomes" id="UP001319104"/>
    </source>
</evidence>